<name>A0A7H1N3F7_9PROT</name>
<dbReference type="SFLD" id="SFLDG01129">
    <property type="entry name" value="C1.5:_HAD__Beta-PGM__Phosphata"/>
    <property type="match status" value="1"/>
</dbReference>
<reference evidence="5 6" key="1">
    <citation type="submission" date="2020-05" db="EMBL/GenBank/DDBJ databases">
        <title>Complete closed genome sequence of Defluviicoccus vanus.</title>
        <authorList>
            <person name="Bessarab I."/>
            <person name="Arumugam K."/>
            <person name="Maszenan A.M."/>
            <person name="Seviour R.J."/>
            <person name="Williams R.B."/>
        </authorList>
    </citation>
    <scope>NUCLEOTIDE SEQUENCE [LARGE SCALE GENOMIC DNA]</scope>
    <source>
        <strain evidence="5 6">Ben 114</strain>
    </source>
</reference>
<dbReference type="SFLD" id="SFLDS00003">
    <property type="entry name" value="Haloacid_Dehalogenase"/>
    <property type="match status" value="1"/>
</dbReference>
<evidence type="ECO:0000256" key="3">
    <source>
        <dbReference type="ARBA" id="ARBA00006171"/>
    </source>
</evidence>
<keyword evidence="6" id="KW-1185">Reference proteome</keyword>
<proteinExistence type="inferred from homology"/>
<keyword evidence="5" id="KW-0378">Hydrolase</keyword>
<sequence length="209" mass="23003">MIEAVFLDFDGVIVESADIKTAAFHAMYRAYGEAVVERAVAHHRANGGISRRKKIRHCHRTLLGIELAEADLDRLCHRFSMLVEDAVVEAPLVPGAGDFLASHHRRLPLYVVSGTPETELLRIVERRDLGRFFAEVHGSPREKPPIIQGILAKLGLTPEQTLFVGDARTDYDAADACGVPFVGRVGTDGFNPFPPQTRVVRDLVGLMLA</sequence>
<dbReference type="EMBL" id="CP053923">
    <property type="protein sequence ID" value="QNT70243.1"/>
    <property type="molecule type" value="Genomic_DNA"/>
</dbReference>
<dbReference type="GO" id="GO:0006281">
    <property type="term" value="P:DNA repair"/>
    <property type="evidence" value="ECO:0007669"/>
    <property type="project" value="TreeGrafter"/>
</dbReference>
<evidence type="ECO:0000256" key="2">
    <source>
        <dbReference type="ARBA" id="ARBA00004818"/>
    </source>
</evidence>
<gene>
    <name evidence="5" type="ORF">HQ394_14025</name>
</gene>
<dbReference type="PANTHER" id="PTHR43434">
    <property type="entry name" value="PHOSPHOGLYCOLATE PHOSPHATASE"/>
    <property type="match status" value="1"/>
</dbReference>
<dbReference type="EC" id="3.1.3.18" evidence="4"/>
<protein>
    <recommendedName>
        <fullName evidence="4">phosphoglycolate phosphatase</fullName>
        <ecNumber evidence="4">3.1.3.18</ecNumber>
    </recommendedName>
</protein>
<dbReference type="GO" id="GO:0008967">
    <property type="term" value="F:phosphoglycolate phosphatase activity"/>
    <property type="evidence" value="ECO:0007669"/>
    <property type="project" value="UniProtKB-EC"/>
</dbReference>
<evidence type="ECO:0000256" key="4">
    <source>
        <dbReference type="ARBA" id="ARBA00013078"/>
    </source>
</evidence>
<comment type="pathway">
    <text evidence="2">Organic acid metabolism; glycolate biosynthesis; glycolate from 2-phosphoglycolate: step 1/1.</text>
</comment>
<dbReference type="Gene3D" id="1.10.150.240">
    <property type="entry name" value="Putative phosphatase, domain 2"/>
    <property type="match status" value="1"/>
</dbReference>
<dbReference type="KEGG" id="dvn:HQ394_14025"/>
<dbReference type="InterPro" id="IPR036412">
    <property type="entry name" value="HAD-like_sf"/>
</dbReference>
<dbReference type="PANTHER" id="PTHR43434:SF1">
    <property type="entry name" value="PHOSPHOGLYCOLATE PHOSPHATASE"/>
    <property type="match status" value="1"/>
</dbReference>
<evidence type="ECO:0000256" key="1">
    <source>
        <dbReference type="ARBA" id="ARBA00000830"/>
    </source>
</evidence>
<dbReference type="SUPFAM" id="SSF56784">
    <property type="entry name" value="HAD-like"/>
    <property type="match status" value="1"/>
</dbReference>
<organism evidence="5 6">
    <name type="scientific">Defluviicoccus vanus</name>
    <dbReference type="NCBI Taxonomy" id="111831"/>
    <lineage>
        <taxon>Bacteria</taxon>
        <taxon>Pseudomonadati</taxon>
        <taxon>Pseudomonadota</taxon>
        <taxon>Alphaproteobacteria</taxon>
        <taxon>Rhodospirillales</taxon>
        <taxon>Rhodospirillaceae</taxon>
        <taxon>Defluviicoccus</taxon>
    </lineage>
</organism>
<accession>A0A7H1N3F7</accession>
<dbReference type="Proteomes" id="UP000516369">
    <property type="component" value="Chromosome"/>
</dbReference>
<dbReference type="GO" id="GO:0005829">
    <property type="term" value="C:cytosol"/>
    <property type="evidence" value="ECO:0007669"/>
    <property type="project" value="TreeGrafter"/>
</dbReference>
<dbReference type="InterPro" id="IPR050155">
    <property type="entry name" value="HAD-like_hydrolase_sf"/>
</dbReference>
<dbReference type="Gene3D" id="3.40.50.1000">
    <property type="entry name" value="HAD superfamily/HAD-like"/>
    <property type="match status" value="1"/>
</dbReference>
<comment type="catalytic activity">
    <reaction evidence="1">
        <text>2-phosphoglycolate + H2O = glycolate + phosphate</text>
        <dbReference type="Rhea" id="RHEA:14369"/>
        <dbReference type="ChEBI" id="CHEBI:15377"/>
        <dbReference type="ChEBI" id="CHEBI:29805"/>
        <dbReference type="ChEBI" id="CHEBI:43474"/>
        <dbReference type="ChEBI" id="CHEBI:58033"/>
        <dbReference type="EC" id="3.1.3.18"/>
    </reaction>
</comment>
<dbReference type="AlphaFoldDB" id="A0A7H1N3F7"/>
<comment type="similarity">
    <text evidence="3">Belongs to the HAD-like hydrolase superfamily. CbbY/CbbZ/Gph/YieH family.</text>
</comment>
<evidence type="ECO:0000313" key="6">
    <source>
        <dbReference type="Proteomes" id="UP000516369"/>
    </source>
</evidence>
<dbReference type="InterPro" id="IPR023214">
    <property type="entry name" value="HAD_sf"/>
</dbReference>
<dbReference type="Pfam" id="PF00702">
    <property type="entry name" value="Hydrolase"/>
    <property type="match status" value="1"/>
</dbReference>
<evidence type="ECO:0000313" key="5">
    <source>
        <dbReference type="EMBL" id="QNT70243.1"/>
    </source>
</evidence>
<dbReference type="InterPro" id="IPR023198">
    <property type="entry name" value="PGP-like_dom2"/>
</dbReference>